<dbReference type="AlphaFoldDB" id="A0A4Y7QFK1"/>
<protein>
    <submittedName>
        <fullName evidence="1">Uncharacterized protein</fullName>
    </submittedName>
</protein>
<evidence type="ECO:0000313" key="1">
    <source>
        <dbReference type="EMBL" id="TDL26195.1"/>
    </source>
</evidence>
<gene>
    <name evidence="1" type="ORF">BD410DRAFT_895607</name>
</gene>
<sequence length="400" mass="44750">MSSSMSRTTHLLSKYSLGLSADGDQRKSHNPISNVDWRHHTEPVLRLLLEISKTPSYELEAARLRIVWTKGNKISLNTDGKEDDGHSWENYICEDLDLLSFKKHINQLSSLQVPLKVVYRDNTVGFRYIQNIDHIQTSLPEYRRFQITFQRIEDVAQLIGCLSNFCPCKPNNAQGPSRGLRFNPSFYTPLHLDASKDLPPNFKTMANSQADFPLPLTTCTQNTQTFNTPAIPSLPSISYPSSDNNVTSTHTSNPLKSSATIFPPVTVSDSCPMDISSLEKLSLPSVDSTHSGLQRHKTVLPSTLQNHTPPPSDDNFSLNLAQDRAAQPTVASTDRDLHASSFVSNSKCSVVASLYESPEFNSLPQEELENLIAEIVREDGFIEMLEKVNRMWRVKGFVSS</sequence>
<reference evidence="1 2" key="1">
    <citation type="submission" date="2018-06" db="EMBL/GenBank/DDBJ databases">
        <title>A transcriptomic atlas of mushroom development highlights an independent origin of complex multicellularity.</title>
        <authorList>
            <consortium name="DOE Joint Genome Institute"/>
            <person name="Krizsan K."/>
            <person name="Almasi E."/>
            <person name="Merenyi Z."/>
            <person name="Sahu N."/>
            <person name="Viragh M."/>
            <person name="Koszo T."/>
            <person name="Mondo S."/>
            <person name="Kiss B."/>
            <person name="Balint B."/>
            <person name="Kues U."/>
            <person name="Barry K."/>
            <person name="Hegedus J.C."/>
            <person name="Henrissat B."/>
            <person name="Johnson J."/>
            <person name="Lipzen A."/>
            <person name="Ohm R."/>
            <person name="Nagy I."/>
            <person name="Pangilinan J."/>
            <person name="Yan J."/>
            <person name="Xiong Y."/>
            <person name="Grigoriev I.V."/>
            <person name="Hibbett D.S."/>
            <person name="Nagy L.G."/>
        </authorList>
    </citation>
    <scope>NUCLEOTIDE SEQUENCE [LARGE SCALE GENOMIC DNA]</scope>
    <source>
        <strain evidence="1 2">SZMC22713</strain>
    </source>
</reference>
<dbReference type="EMBL" id="ML170162">
    <property type="protein sequence ID" value="TDL26195.1"/>
    <property type="molecule type" value="Genomic_DNA"/>
</dbReference>
<keyword evidence="2" id="KW-1185">Reference proteome</keyword>
<organism evidence="1 2">
    <name type="scientific">Rickenella mellea</name>
    <dbReference type="NCBI Taxonomy" id="50990"/>
    <lineage>
        <taxon>Eukaryota</taxon>
        <taxon>Fungi</taxon>
        <taxon>Dikarya</taxon>
        <taxon>Basidiomycota</taxon>
        <taxon>Agaricomycotina</taxon>
        <taxon>Agaricomycetes</taxon>
        <taxon>Hymenochaetales</taxon>
        <taxon>Rickenellaceae</taxon>
        <taxon>Rickenella</taxon>
    </lineage>
</organism>
<dbReference type="VEuPathDB" id="FungiDB:BD410DRAFT_895607"/>
<accession>A0A4Y7QFK1</accession>
<name>A0A4Y7QFK1_9AGAM</name>
<dbReference type="Proteomes" id="UP000294933">
    <property type="component" value="Unassembled WGS sequence"/>
</dbReference>
<proteinExistence type="predicted"/>
<dbReference type="OrthoDB" id="3364736at2759"/>
<evidence type="ECO:0000313" key="2">
    <source>
        <dbReference type="Proteomes" id="UP000294933"/>
    </source>
</evidence>